<dbReference type="InterPro" id="IPR052162">
    <property type="entry name" value="Sensor_kinase/Photoreceptor"/>
</dbReference>
<dbReference type="PRINTS" id="PR00344">
    <property type="entry name" value="BCTRLSENSOR"/>
</dbReference>
<keyword evidence="4" id="KW-0808">Transferase</keyword>
<evidence type="ECO:0000256" key="1">
    <source>
        <dbReference type="ARBA" id="ARBA00000085"/>
    </source>
</evidence>
<name>A0A3A6PNA8_9EURY</name>
<dbReference type="GO" id="GO:0004673">
    <property type="term" value="F:protein histidine kinase activity"/>
    <property type="evidence" value="ECO:0007669"/>
    <property type="project" value="UniProtKB-EC"/>
</dbReference>
<feature type="domain" description="PAS" evidence="8">
    <location>
        <begin position="736"/>
        <end position="806"/>
    </location>
</feature>
<evidence type="ECO:0000256" key="5">
    <source>
        <dbReference type="ARBA" id="ARBA00022777"/>
    </source>
</evidence>
<proteinExistence type="predicted"/>
<dbReference type="Gene3D" id="3.30.450.20">
    <property type="entry name" value="PAS domain"/>
    <property type="match status" value="4"/>
</dbReference>
<dbReference type="Pfam" id="PF00989">
    <property type="entry name" value="PAS"/>
    <property type="match status" value="2"/>
</dbReference>
<dbReference type="Pfam" id="PF02518">
    <property type="entry name" value="HATPase_c"/>
    <property type="match status" value="1"/>
</dbReference>
<keyword evidence="5" id="KW-0418">Kinase</keyword>
<dbReference type="Gene3D" id="3.30.450.40">
    <property type="match status" value="2"/>
</dbReference>
<dbReference type="InterPro" id="IPR029016">
    <property type="entry name" value="GAF-like_dom_sf"/>
</dbReference>
<sequence>MEGSDMTGQNAATETTGAPLAVLGYAASGADDDHGSPDVFDHLAATATVDLTVITDPEELIAAANAAGVDCVVVPYGESEAAATACERVATDAGAPCVAYCESATALSAARDRGVVDAHLRHAATEDDTVALLDRLRAVSERESTDEQGASHEAATSNSTEAAAPDDATPPVTDADTDPFAALHRTLTETSGTFEDRVEAMLDVGQTYLGMDAGIVASVSDDSYRVEIIDSDDELFGSIPTGTAIPLSETYCDRTLDREATYRIDNVHVDAPELTDLAAAETYGSVQYIGTPIQIDGATYGTLCFHGTDTDGPSLTDDDQLLVEFMAQLVTYELQHHLQKEELRATQNELQAVFSRVDDAFFALDDDWRFVYVNDRAESLLGIDAEAVVGEIVWDAFPAAKGSIFEEQYTRAVDSQESVSFEAPFEPLDAWFEVTAYPDDDGLSVYFRDVTDRKQRRDELERYEQILDTVSDGVYALNEDEQFTYVNDGLADLTGYDREELVGSHIGIFKSESTIESAREAVTEAFHEQRTGDGDGETEIDLTVETADDREVPCQDHIALLPFEEEFRGSVGTIRDVSDQVEREATLNELLTRTQELMVAETPASVAETVVETVTEALGFERAMVRWYDDETEQLVPAATSERLAAETDPREPIAPGDGLVGKAFASGEATVCEPVGEGTDAGEAATLSAVPIGETAVLVVGVPDPEECSQQTRQLIQLVTTNAEAAFARTDRQQSLRRYESIVETVREMLCVIDADGRFKLLTEPLADRLGHSRAGLLGEPAIEFVADEEQQRVTDAFQELGDDETITIDTTLTPSDGESLPVTIEAARLTQAGGEGEVIITIHDRSELLSAKQAAAAERERFSYLFENLTDPINEIDIGGREPRVETVNGAFRRLFGEPTVEGAIPDSETPQPLAIDADRIVDTDTPGQRQDGDRELKLRTEDGIRYFLFRQVPYELNDERRRFELYTDITTLKQRELQLQVLHRLLRHNLRNDLNVVSGFAEILAAELEGERHRDFADRIVTNTSALIELSETAKTIEAVAGHGSLDRTSVELGALLEPTITDYQADNPEATVTLSQSTPITVEAGDHLATAVGELIENGIEHTTAATPSVEITVAADADTASITVSDNGAGVPAAEWAIVTGDAEISQLEHGSGLGLWLVRWVVEGYGGTLDRQVDGDGASVVIELPLVDTNSEADATAVDKDDLAVDSENEGAIAVDSDETAE</sequence>
<dbReference type="NCBIfam" id="TIGR00229">
    <property type="entry name" value="sensory_box"/>
    <property type="match status" value="3"/>
</dbReference>
<dbReference type="AlphaFoldDB" id="A0A3A6PNA8"/>
<comment type="caution">
    <text evidence="9">The sequence shown here is derived from an EMBL/GenBank/DDBJ whole genome shotgun (WGS) entry which is preliminary data.</text>
</comment>
<comment type="catalytic activity">
    <reaction evidence="1">
        <text>ATP + protein L-histidine = ADP + protein N-phospho-L-histidine.</text>
        <dbReference type="EC" id="2.7.13.3"/>
    </reaction>
</comment>
<keyword evidence="3" id="KW-0597">Phosphoprotein</keyword>
<dbReference type="InterPro" id="IPR013656">
    <property type="entry name" value="PAS_4"/>
</dbReference>
<dbReference type="SMART" id="SM00387">
    <property type="entry name" value="HATPase_c"/>
    <property type="match status" value="1"/>
</dbReference>
<dbReference type="GO" id="GO:0006355">
    <property type="term" value="P:regulation of DNA-templated transcription"/>
    <property type="evidence" value="ECO:0007669"/>
    <property type="project" value="InterPro"/>
</dbReference>
<dbReference type="SMART" id="SM00091">
    <property type="entry name" value="PAS"/>
    <property type="match status" value="4"/>
</dbReference>
<dbReference type="SUPFAM" id="SSF55874">
    <property type="entry name" value="ATPase domain of HSP90 chaperone/DNA topoisomerase II/histidine kinase"/>
    <property type="match status" value="1"/>
</dbReference>
<gene>
    <name evidence="9" type="ORF">DM826_05320</name>
</gene>
<feature type="domain" description="Histidine kinase" evidence="7">
    <location>
        <begin position="988"/>
        <end position="1194"/>
    </location>
</feature>
<feature type="region of interest" description="Disordered" evidence="6">
    <location>
        <begin position="140"/>
        <end position="177"/>
    </location>
</feature>
<dbReference type="RefSeq" id="WP_120102277.1">
    <property type="nucleotide sequence ID" value="NZ_QKNY01000007.1"/>
</dbReference>
<dbReference type="Pfam" id="PF13188">
    <property type="entry name" value="PAS_8"/>
    <property type="match status" value="1"/>
</dbReference>
<feature type="compositionally biased region" description="Low complexity" evidence="6">
    <location>
        <begin position="151"/>
        <end position="177"/>
    </location>
</feature>
<dbReference type="CDD" id="cd00130">
    <property type="entry name" value="PAS"/>
    <property type="match status" value="3"/>
</dbReference>
<dbReference type="InterPro" id="IPR003018">
    <property type="entry name" value="GAF"/>
</dbReference>
<dbReference type="InterPro" id="IPR003594">
    <property type="entry name" value="HATPase_dom"/>
</dbReference>
<dbReference type="Pfam" id="PF01590">
    <property type="entry name" value="GAF"/>
    <property type="match status" value="1"/>
</dbReference>
<evidence type="ECO:0000313" key="10">
    <source>
        <dbReference type="Proteomes" id="UP000276588"/>
    </source>
</evidence>
<dbReference type="InterPro" id="IPR000014">
    <property type="entry name" value="PAS"/>
</dbReference>
<dbReference type="SMART" id="SM00065">
    <property type="entry name" value="GAF"/>
    <property type="match status" value="2"/>
</dbReference>
<feature type="domain" description="PAS" evidence="8">
    <location>
        <begin position="459"/>
        <end position="529"/>
    </location>
</feature>
<evidence type="ECO:0000256" key="2">
    <source>
        <dbReference type="ARBA" id="ARBA00012438"/>
    </source>
</evidence>
<dbReference type="Gene3D" id="3.30.565.10">
    <property type="entry name" value="Histidine kinase-like ATPase, C-terminal domain"/>
    <property type="match status" value="1"/>
</dbReference>
<dbReference type="InterPro" id="IPR005467">
    <property type="entry name" value="His_kinase_dom"/>
</dbReference>
<dbReference type="Pfam" id="PF13185">
    <property type="entry name" value="GAF_2"/>
    <property type="match status" value="1"/>
</dbReference>
<dbReference type="PROSITE" id="PS50109">
    <property type="entry name" value="HIS_KIN"/>
    <property type="match status" value="1"/>
</dbReference>
<dbReference type="InterPro" id="IPR004358">
    <property type="entry name" value="Sig_transdc_His_kin-like_C"/>
</dbReference>
<keyword evidence="10" id="KW-1185">Reference proteome</keyword>
<dbReference type="Proteomes" id="UP000276588">
    <property type="component" value="Unassembled WGS sequence"/>
</dbReference>
<evidence type="ECO:0000256" key="3">
    <source>
        <dbReference type="ARBA" id="ARBA00022553"/>
    </source>
</evidence>
<accession>A0A3A6PNA8</accession>
<evidence type="ECO:0000256" key="4">
    <source>
        <dbReference type="ARBA" id="ARBA00022679"/>
    </source>
</evidence>
<reference evidence="9 10" key="1">
    <citation type="submission" date="2018-06" db="EMBL/GenBank/DDBJ databases">
        <title>Halonotius sp. F13-13 a new haloarchaeeon isolated from a solar saltern from Isla Cristina, Huelva, Spain.</title>
        <authorList>
            <person name="Duran-Viseras A."/>
            <person name="Sanchez-Porro C."/>
            <person name="Ventosa A."/>
        </authorList>
    </citation>
    <scope>NUCLEOTIDE SEQUENCE [LARGE SCALE GENOMIC DNA]</scope>
    <source>
        <strain evidence="9 10">F13-13</strain>
    </source>
</reference>
<dbReference type="InterPro" id="IPR036890">
    <property type="entry name" value="HATPase_C_sf"/>
</dbReference>
<dbReference type="InterPro" id="IPR013767">
    <property type="entry name" value="PAS_fold"/>
</dbReference>
<dbReference type="SUPFAM" id="SSF55785">
    <property type="entry name" value="PYP-like sensor domain (PAS domain)"/>
    <property type="match status" value="4"/>
</dbReference>
<dbReference type="PROSITE" id="PS50112">
    <property type="entry name" value="PAS"/>
    <property type="match status" value="3"/>
</dbReference>
<dbReference type="PANTHER" id="PTHR43304:SF1">
    <property type="entry name" value="PAC DOMAIN-CONTAINING PROTEIN"/>
    <property type="match status" value="1"/>
</dbReference>
<evidence type="ECO:0000259" key="8">
    <source>
        <dbReference type="PROSITE" id="PS50112"/>
    </source>
</evidence>
<evidence type="ECO:0000256" key="6">
    <source>
        <dbReference type="SAM" id="MobiDB-lite"/>
    </source>
</evidence>
<dbReference type="InterPro" id="IPR035965">
    <property type="entry name" value="PAS-like_dom_sf"/>
</dbReference>
<dbReference type="EMBL" id="QKNY01000007">
    <property type="protein sequence ID" value="RJX43673.1"/>
    <property type="molecule type" value="Genomic_DNA"/>
</dbReference>
<organism evidence="9 10">
    <name type="scientific">Halonotius aquaticus</name>
    <dbReference type="NCBI Taxonomy" id="2216978"/>
    <lineage>
        <taxon>Archaea</taxon>
        <taxon>Methanobacteriati</taxon>
        <taxon>Methanobacteriota</taxon>
        <taxon>Stenosarchaea group</taxon>
        <taxon>Halobacteria</taxon>
        <taxon>Halobacteriales</taxon>
        <taxon>Haloferacaceae</taxon>
        <taxon>Halonotius</taxon>
    </lineage>
</organism>
<dbReference type="SUPFAM" id="SSF55781">
    <property type="entry name" value="GAF domain-like"/>
    <property type="match status" value="2"/>
</dbReference>
<protein>
    <recommendedName>
        <fullName evidence="2">histidine kinase</fullName>
        <ecNumber evidence="2">2.7.13.3</ecNumber>
    </recommendedName>
</protein>
<dbReference type="EC" id="2.7.13.3" evidence="2"/>
<feature type="region of interest" description="Disordered" evidence="6">
    <location>
        <begin position="1201"/>
        <end position="1228"/>
    </location>
</feature>
<dbReference type="PANTHER" id="PTHR43304">
    <property type="entry name" value="PHYTOCHROME-LIKE PROTEIN CPH1"/>
    <property type="match status" value="1"/>
</dbReference>
<feature type="domain" description="PAS" evidence="8">
    <location>
        <begin position="346"/>
        <end position="416"/>
    </location>
</feature>
<dbReference type="Pfam" id="PF08448">
    <property type="entry name" value="PAS_4"/>
    <property type="match status" value="1"/>
</dbReference>
<evidence type="ECO:0000313" key="9">
    <source>
        <dbReference type="EMBL" id="RJX43673.1"/>
    </source>
</evidence>
<dbReference type="OrthoDB" id="106630at2157"/>
<evidence type="ECO:0000259" key="7">
    <source>
        <dbReference type="PROSITE" id="PS50109"/>
    </source>
</evidence>